<dbReference type="Proteomes" id="UP000619486">
    <property type="component" value="Unassembled WGS sequence"/>
</dbReference>
<dbReference type="AlphaFoldDB" id="A0A918GXU9"/>
<keyword evidence="2" id="KW-1133">Transmembrane helix</keyword>
<name>A0A918GXU9_9ACTN</name>
<feature type="transmembrane region" description="Helical" evidence="2">
    <location>
        <begin position="183"/>
        <end position="202"/>
    </location>
</feature>
<reference evidence="4" key="1">
    <citation type="journal article" date="2014" name="Int. J. Syst. Evol. Microbiol.">
        <title>Complete genome sequence of Corynebacterium casei LMG S-19264T (=DSM 44701T), isolated from a smear-ripened cheese.</title>
        <authorList>
            <consortium name="US DOE Joint Genome Institute (JGI-PGF)"/>
            <person name="Walter F."/>
            <person name="Albersmeier A."/>
            <person name="Kalinowski J."/>
            <person name="Ruckert C."/>
        </authorList>
    </citation>
    <scope>NUCLEOTIDE SEQUENCE</scope>
    <source>
        <strain evidence="4">JCM 3172</strain>
    </source>
</reference>
<reference evidence="4" key="2">
    <citation type="submission" date="2020-09" db="EMBL/GenBank/DDBJ databases">
        <authorList>
            <person name="Sun Q."/>
            <person name="Ohkuma M."/>
        </authorList>
    </citation>
    <scope>NUCLEOTIDE SEQUENCE</scope>
    <source>
        <strain evidence="4">JCM 3172</strain>
    </source>
</reference>
<keyword evidence="5" id="KW-1185">Reference proteome</keyword>
<evidence type="ECO:0008006" key="6">
    <source>
        <dbReference type="Google" id="ProtNLM"/>
    </source>
</evidence>
<evidence type="ECO:0000256" key="2">
    <source>
        <dbReference type="SAM" id="Phobius"/>
    </source>
</evidence>
<protein>
    <recommendedName>
        <fullName evidence="6">Integral membrane protein</fullName>
    </recommendedName>
</protein>
<keyword evidence="2" id="KW-0472">Membrane</keyword>
<evidence type="ECO:0000313" key="5">
    <source>
        <dbReference type="Proteomes" id="UP000619486"/>
    </source>
</evidence>
<gene>
    <name evidence="4" type="ORF">GCM10014713_02240</name>
</gene>
<dbReference type="EMBL" id="BMQQ01000001">
    <property type="protein sequence ID" value="GGT13277.1"/>
    <property type="molecule type" value="Genomic_DNA"/>
</dbReference>
<comment type="caution">
    <text evidence="4">The sequence shown here is derived from an EMBL/GenBank/DDBJ whole genome shotgun (WGS) entry which is preliminary data.</text>
</comment>
<sequence>MRAARALAVAATAIAALGLMAPAATATSGGPITGGGDNRGPFTGGGDGRQNAGGGDGRGHNVGGGDGRGPNAGGNGDNRGPTDVTVNPFSVHQGATLTITVRGCDRGGTVSSNAFPTINLSQQRSGVSTAVARIHDHATPGDYNLAVRCNDGNRVATAQFRVLSGRGAQGGLGGSLGPSSTEMAVGGGLFAAAALGGGIFVLRRRRMHDSKA</sequence>
<feature type="region of interest" description="Disordered" evidence="1">
    <location>
        <begin position="28"/>
        <end position="86"/>
    </location>
</feature>
<evidence type="ECO:0000313" key="4">
    <source>
        <dbReference type="EMBL" id="GGT13277.1"/>
    </source>
</evidence>
<dbReference type="RefSeq" id="WP_028798186.1">
    <property type="nucleotide sequence ID" value="NZ_BMQQ01000001.1"/>
</dbReference>
<feature type="compositionally biased region" description="Gly residues" evidence="1">
    <location>
        <begin position="31"/>
        <end position="77"/>
    </location>
</feature>
<feature type="signal peptide" evidence="3">
    <location>
        <begin position="1"/>
        <end position="26"/>
    </location>
</feature>
<keyword evidence="2" id="KW-0812">Transmembrane</keyword>
<evidence type="ECO:0000256" key="3">
    <source>
        <dbReference type="SAM" id="SignalP"/>
    </source>
</evidence>
<organism evidence="4 5">
    <name type="scientific">Streptomyces purpureus</name>
    <dbReference type="NCBI Taxonomy" id="1951"/>
    <lineage>
        <taxon>Bacteria</taxon>
        <taxon>Bacillati</taxon>
        <taxon>Actinomycetota</taxon>
        <taxon>Actinomycetes</taxon>
        <taxon>Kitasatosporales</taxon>
        <taxon>Streptomycetaceae</taxon>
        <taxon>Streptomyces</taxon>
    </lineage>
</organism>
<proteinExistence type="predicted"/>
<keyword evidence="3" id="KW-0732">Signal</keyword>
<evidence type="ECO:0000256" key="1">
    <source>
        <dbReference type="SAM" id="MobiDB-lite"/>
    </source>
</evidence>
<accession>A0A918GXU9</accession>
<feature type="chain" id="PRO_5037356052" description="Integral membrane protein" evidence="3">
    <location>
        <begin position="27"/>
        <end position="212"/>
    </location>
</feature>